<dbReference type="Pfam" id="PF24626">
    <property type="entry name" value="SH3_Tf2-1"/>
    <property type="match status" value="1"/>
</dbReference>
<gene>
    <name evidence="2" type="ORF">Tci_002396</name>
</gene>
<feature type="domain" description="Tf2-1-like SH3-like" evidence="1">
    <location>
        <begin position="364"/>
        <end position="428"/>
    </location>
</feature>
<dbReference type="SUPFAM" id="SSF53098">
    <property type="entry name" value="Ribonuclease H-like"/>
    <property type="match status" value="1"/>
</dbReference>
<dbReference type="GO" id="GO:0003964">
    <property type="term" value="F:RNA-directed DNA polymerase activity"/>
    <property type="evidence" value="ECO:0007669"/>
    <property type="project" value="UniProtKB-KW"/>
</dbReference>
<keyword evidence="2" id="KW-0695">RNA-directed DNA polymerase</keyword>
<protein>
    <submittedName>
        <fullName evidence="2">Putative reverse transcriptase domain, ribonuclease H-like domain, aspartic peptidase domain protein</fullName>
    </submittedName>
</protein>
<evidence type="ECO:0000259" key="1">
    <source>
        <dbReference type="Pfam" id="PF24626"/>
    </source>
</evidence>
<reference evidence="2" key="1">
    <citation type="journal article" date="2019" name="Sci. Rep.">
        <title>Draft genome of Tanacetum cinerariifolium, the natural source of mosquito coil.</title>
        <authorList>
            <person name="Yamashiro T."/>
            <person name="Shiraishi A."/>
            <person name="Satake H."/>
            <person name="Nakayama K."/>
        </authorList>
    </citation>
    <scope>NUCLEOTIDE SEQUENCE</scope>
</reference>
<proteinExistence type="predicted"/>
<organism evidence="2">
    <name type="scientific">Tanacetum cinerariifolium</name>
    <name type="common">Dalmatian daisy</name>
    <name type="synonym">Chrysanthemum cinerariifolium</name>
    <dbReference type="NCBI Taxonomy" id="118510"/>
    <lineage>
        <taxon>Eukaryota</taxon>
        <taxon>Viridiplantae</taxon>
        <taxon>Streptophyta</taxon>
        <taxon>Embryophyta</taxon>
        <taxon>Tracheophyta</taxon>
        <taxon>Spermatophyta</taxon>
        <taxon>Magnoliopsida</taxon>
        <taxon>eudicotyledons</taxon>
        <taxon>Gunneridae</taxon>
        <taxon>Pentapetalae</taxon>
        <taxon>asterids</taxon>
        <taxon>campanulids</taxon>
        <taxon>Asterales</taxon>
        <taxon>Asteraceae</taxon>
        <taxon>Asteroideae</taxon>
        <taxon>Anthemideae</taxon>
        <taxon>Anthemidinae</taxon>
        <taxon>Tanacetum</taxon>
    </lineage>
</organism>
<dbReference type="InterPro" id="IPR012337">
    <property type="entry name" value="RNaseH-like_sf"/>
</dbReference>
<dbReference type="EMBL" id="BKCJ010000155">
    <property type="protein sequence ID" value="GEU30418.1"/>
    <property type="molecule type" value="Genomic_DNA"/>
</dbReference>
<dbReference type="AlphaFoldDB" id="A0A6L2J0B9"/>
<evidence type="ECO:0000313" key="2">
    <source>
        <dbReference type="EMBL" id="GEU30418.1"/>
    </source>
</evidence>
<dbReference type="InterPro" id="IPR056924">
    <property type="entry name" value="SH3_Tf2-1"/>
</dbReference>
<dbReference type="PANTHER" id="PTHR45835:SF99">
    <property type="entry name" value="CHROMO DOMAIN-CONTAINING PROTEIN-RELATED"/>
    <property type="match status" value="1"/>
</dbReference>
<dbReference type="InterPro" id="IPR043502">
    <property type="entry name" value="DNA/RNA_pol_sf"/>
</dbReference>
<keyword evidence="2" id="KW-0808">Transferase</keyword>
<dbReference type="InterPro" id="IPR043128">
    <property type="entry name" value="Rev_trsase/Diguanyl_cyclase"/>
</dbReference>
<name>A0A6L2J0B9_TANCI</name>
<accession>A0A6L2J0B9</accession>
<sequence>MPYQLALFEIKKLLEKLQELSDKGFIRPSYSPWGTPILFVKKKDGSFRICINYLELNKLTVITSFEYEKRIFQKWYSKLSMEHEEQLKAILELLKEELYAKFSKYESWISKVKFLGHVIDSQGIYVDPTKIESIKDWASPKTPTDICQFLCLVGKERIKPLRVRPLVMTIGLDLPKQILNAQTEARKPENIKNEEVKGVGCHVMAIDFLRQLDIPQWKWDNITMDFVMKLPKSSQSYDTIWVIVDRLTKSTIFVPMRETDTMKKLARMYLKEVVTGHGIPLLIIYDRDPRQSEITIQTLEDMLRACAIDFGKGWVNHFPLVEFSYNNSYYASIKAAPFEALYGRKCRSPRCWAERKPMKFQVEDSVMLKVLPWKRVVHFGQRRKLNPRYVRPFEVLEKVGSLAYKLELPQELSKVHNTFHVSNLKTCHADEPLAVSLDGLHFDDKLYFIEESVEIIDHEVKWLKKPYSDCQGLIEL</sequence>
<dbReference type="Gene3D" id="3.30.70.270">
    <property type="match status" value="1"/>
</dbReference>
<dbReference type="GO" id="GO:0003676">
    <property type="term" value="F:nucleic acid binding"/>
    <property type="evidence" value="ECO:0007669"/>
    <property type="project" value="InterPro"/>
</dbReference>
<dbReference type="InterPro" id="IPR036397">
    <property type="entry name" value="RNaseH_sf"/>
</dbReference>
<dbReference type="Gene3D" id="3.30.420.10">
    <property type="entry name" value="Ribonuclease H-like superfamily/Ribonuclease H"/>
    <property type="match status" value="2"/>
</dbReference>
<comment type="caution">
    <text evidence="2">The sequence shown here is derived from an EMBL/GenBank/DDBJ whole genome shotgun (WGS) entry which is preliminary data.</text>
</comment>
<dbReference type="PANTHER" id="PTHR45835">
    <property type="entry name" value="YALI0A06105P"/>
    <property type="match status" value="1"/>
</dbReference>
<keyword evidence="2" id="KW-0548">Nucleotidyltransferase</keyword>
<dbReference type="SUPFAM" id="SSF56672">
    <property type="entry name" value="DNA/RNA polymerases"/>
    <property type="match status" value="1"/>
</dbReference>
<dbReference type="Gene3D" id="3.10.10.10">
    <property type="entry name" value="HIV Type 1 Reverse Transcriptase, subunit A, domain 1"/>
    <property type="match status" value="1"/>
</dbReference>